<sequence length="197" mass="22937">MPRLDKETESQITHMLLNWAKLPPKNMAKFQRQVRSVCFYYSKISVFEMDDVNSTTDIDLAIMNSILQDSNNFEKQLELAMKWNRPDVAKEKILTDEAKRTGSLNSHILRRLMLDAIASNKVQFVELFLSFRVDLNELLTWNKLTELYRDKPEKFQLMRVDGVVSRLMGPTYDWTPLYSDSPAAPMGPERQGWMPAT</sequence>
<proteinExistence type="predicted"/>
<evidence type="ECO:0000259" key="5">
    <source>
        <dbReference type="Pfam" id="PF25508"/>
    </source>
</evidence>
<dbReference type="InterPro" id="IPR057366">
    <property type="entry name" value="TRPM-like"/>
</dbReference>
<dbReference type="Pfam" id="PF25508">
    <property type="entry name" value="TRPM2"/>
    <property type="match status" value="1"/>
</dbReference>
<name>A0ABM1VWS7_APLCA</name>
<evidence type="ECO:0000313" key="7">
    <source>
        <dbReference type="RefSeq" id="XP_035826869.1"/>
    </source>
</evidence>
<evidence type="ECO:0000313" key="6">
    <source>
        <dbReference type="Proteomes" id="UP000694888"/>
    </source>
</evidence>
<feature type="domain" description="TRPM-like" evidence="5">
    <location>
        <begin position="103"/>
        <end position="158"/>
    </location>
</feature>
<keyword evidence="4" id="KW-0472">Membrane</keyword>
<comment type="subcellular location">
    <subcellularLocation>
        <location evidence="1">Membrane</location>
        <topology evidence="1">Multi-pass membrane protein</topology>
    </subcellularLocation>
</comment>
<reference evidence="7" key="1">
    <citation type="submission" date="2025-08" db="UniProtKB">
        <authorList>
            <consortium name="RefSeq"/>
        </authorList>
    </citation>
    <scope>IDENTIFICATION</scope>
</reference>
<gene>
    <name evidence="7" type="primary">LOC101861058</name>
</gene>
<keyword evidence="7" id="KW-0675">Receptor</keyword>
<evidence type="ECO:0000256" key="4">
    <source>
        <dbReference type="ARBA" id="ARBA00023136"/>
    </source>
</evidence>
<dbReference type="PANTHER" id="PTHR13800">
    <property type="entry name" value="TRANSIENT RECEPTOR POTENTIAL CATION CHANNEL, SUBFAMILY M, MEMBER 6"/>
    <property type="match status" value="1"/>
</dbReference>
<keyword evidence="3" id="KW-1133">Transmembrane helix</keyword>
<dbReference type="GeneID" id="101861058"/>
<protein>
    <submittedName>
        <fullName evidence="7">Transient receptor potential cation channel subfamily M member 2</fullName>
    </submittedName>
</protein>
<evidence type="ECO:0000256" key="2">
    <source>
        <dbReference type="ARBA" id="ARBA00022692"/>
    </source>
</evidence>
<dbReference type="RefSeq" id="XP_035826869.1">
    <property type="nucleotide sequence ID" value="XM_035970976.1"/>
</dbReference>
<keyword evidence="2" id="KW-0812">Transmembrane</keyword>
<accession>A0ABM1VWS7</accession>
<dbReference type="InterPro" id="IPR050927">
    <property type="entry name" value="TRPM"/>
</dbReference>
<evidence type="ECO:0000256" key="1">
    <source>
        <dbReference type="ARBA" id="ARBA00004141"/>
    </source>
</evidence>
<evidence type="ECO:0000256" key="3">
    <source>
        <dbReference type="ARBA" id="ARBA00022989"/>
    </source>
</evidence>
<dbReference type="Proteomes" id="UP000694888">
    <property type="component" value="Unplaced"/>
</dbReference>
<dbReference type="PANTHER" id="PTHR13800:SF1">
    <property type="entry name" value="TRANSIENT RECEPTOR POTENTIAL CATION CHANNEL TRPM"/>
    <property type="match status" value="1"/>
</dbReference>
<organism evidence="6 7">
    <name type="scientific">Aplysia californica</name>
    <name type="common">California sea hare</name>
    <dbReference type="NCBI Taxonomy" id="6500"/>
    <lineage>
        <taxon>Eukaryota</taxon>
        <taxon>Metazoa</taxon>
        <taxon>Spiralia</taxon>
        <taxon>Lophotrochozoa</taxon>
        <taxon>Mollusca</taxon>
        <taxon>Gastropoda</taxon>
        <taxon>Heterobranchia</taxon>
        <taxon>Euthyneura</taxon>
        <taxon>Tectipleura</taxon>
        <taxon>Aplysiida</taxon>
        <taxon>Aplysioidea</taxon>
        <taxon>Aplysiidae</taxon>
        <taxon>Aplysia</taxon>
    </lineage>
</organism>
<keyword evidence="6" id="KW-1185">Reference proteome</keyword>